<name>A0A3N4PYF4_9BACT</name>
<protein>
    <submittedName>
        <fullName evidence="1">DUF4397 domain-containing protein</fullName>
    </submittedName>
</protein>
<dbReference type="Proteomes" id="UP000278351">
    <property type="component" value="Unassembled WGS sequence"/>
</dbReference>
<keyword evidence="2" id="KW-1185">Reference proteome</keyword>
<sequence length="253" mass="27848">MKKNNNRKPIFKFIKQESMILAKKNRILAVLMAVAVVTGLSSCLKNNNNPAPEAFTYAFFANLATPTYKISVFQNNADLLGGEGMEFGTVRAGRLKPGPAKFDFKRLGSDTLLSSYNTTLDTLRYFSTFIYGSQTSGVETYHFREDFSNNSTSKAHVRFFNMVEGSEPVDFYIGETKLSSSRMYEDFLSGSYNSFTQIDPNEVSITVKNAAGTELAKISNVSLAVAGGVYTVVYAGTQGDTGNRKPAIKTFSH</sequence>
<accession>A0A3N4PYF4</accession>
<gene>
    <name evidence="1" type="ORF">EGT74_19045</name>
</gene>
<reference evidence="1 2" key="1">
    <citation type="submission" date="2018-11" db="EMBL/GenBank/DDBJ databases">
        <title>Chitinophaga lutea sp.nov., isolate from arsenic contaminated soil.</title>
        <authorList>
            <person name="Zong Y."/>
        </authorList>
    </citation>
    <scope>NUCLEOTIDE SEQUENCE [LARGE SCALE GENOMIC DNA]</scope>
    <source>
        <strain evidence="1 2">ZY74</strain>
    </source>
</reference>
<proteinExistence type="predicted"/>
<organism evidence="1 2">
    <name type="scientific">Chitinophaga lutea</name>
    <dbReference type="NCBI Taxonomy" id="2488634"/>
    <lineage>
        <taxon>Bacteria</taxon>
        <taxon>Pseudomonadati</taxon>
        <taxon>Bacteroidota</taxon>
        <taxon>Chitinophagia</taxon>
        <taxon>Chitinophagales</taxon>
        <taxon>Chitinophagaceae</taxon>
        <taxon>Chitinophaga</taxon>
    </lineage>
</organism>
<evidence type="ECO:0000313" key="1">
    <source>
        <dbReference type="EMBL" id="RPE09107.1"/>
    </source>
</evidence>
<evidence type="ECO:0000313" key="2">
    <source>
        <dbReference type="Proteomes" id="UP000278351"/>
    </source>
</evidence>
<dbReference type="AlphaFoldDB" id="A0A3N4PYF4"/>
<comment type="caution">
    <text evidence="1">The sequence shown here is derived from an EMBL/GenBank/DDBJ whole genome shotgun (WGS) entry which is preliminary data.</text>
</comment>
<dbReference type="EMBL" id="RPDH01000002">
    <property type="protein sequence ID" value="RPE09107.1"/>
    <property type="molecule type" value="Genomic_DNA"/>
</dbReference>